<evidence type="ECO:0000313" key="1">
    <source>
        <dbReference type="EMBL" id="GAT45740.1"/>
    </source>
</evidence>
<dbReference type="EMBL" id="DF841693">
    <property type="protein sequence ID" value="GAT45740.1"/>
    <property type="molecule type" value="Genomic_DNA"/>
</dbReference>
<dbReference type="Proteomes" id="UP000815677">
    <property type="component" value="Unassembled WGS sequence"/>
</dbReference>
<proteinExistence type="predicted"/>
<protein>
    <recommendedName>
        <fullName evidence="3">F-box domain-containing protein</fullName>
    </recommendedName>
</protein>
<dbReference type="SUPFAM" id="SSF52047">
    <property type="entry name" value="RNI-like"/>
    <property type="match status" value="1"/>
</dbReference>
<evidence type="ECO:0008006" key="3">
    <source>
        <dbReference type="Google" id="ProtNLM"/>
    </source>
</evidence>
<dbReference type="PANTHER" id="PTHR31639:SF256">
    <property type="entry name" value="OS07G0242900 PROTEIN"/>
    <property type="match status" value="1"/>
</dbReference>
<keyword evidence="2" id="KW-1185">Reference proteome</keyword>
<reference evidence="1" key="1">
    <citation type="submission" date="2014-09" db="EMBL/GenBank/DDBJ databases">
        <title>Genome sequence of the luminous mushroom Mycena chlorophos for searching fungal bioluminescence genes.</title>
        <authorList>
            <person name="Tanaka Y."/>
            <person name="Kasuga D."/>
            <person name="Oba Y."/>
            <person name="Hase S."/>
            <person name="Sato K."/>
            <person name="Oba Y."/>
            <person name="Sakakibara Y."/>
        </authorList>
    </citation>
    <scope>NUCLEOTIDE SEQUENCE</scope>
</reference>
<dbReference type="Gene3D" id="1.20.1280.50">
    <property type="match status" value="1"/>
</dbReference>
<dbReference type="InterPro" id="IPR032675">
    <property type="entry name" value="LRR_dom_sf"/>
</dbReference>
<sequence length="554" mass="63381">MTSEKASTAAETRSTTIDELPPELLSLIFLLCVPDDFERTTHPEWILTINVCRRWREVALATPQFWANVAFHRDIAPLMLARARNAPLSVCLDLDAESESGRRLTWDERVDLVRGNWHRIETLHISGNNEILEAFIESLRPLANADATNALTNLAIANTTTGVPLFLDSAAILLCPSSDPERMRHLRLENCGLTWDSPWFSNLASLHLSDLQDVHGLTLMSLVDIIRACPLLRSLHLARTSMQLESPGWMLPIQMPHLEVVQILESITVCGWLLDTLRFQKAKQIMVEYLWGFDEVDTEMIPRFVHRQLVASYKTLDIKVAGHIFQLSATWNIPYERTLTLIIHDPNPVEVIGLVVNNGIIEQERAAFTHLRFLRLSLPKTPMFSDPQAMEELCQSPHLEHLSIDGFSLLLMLSLMLEWSMAQLSFSYRRPPAGRYLLYRQIFPRLRTLELSNVRLSSFGDTSEHPLLDTANLVRATLWARWAHRKPVSTLRISKCSNVIQADLAQFRYLVDNFVWDGEGLTLMREKEEMDSSRAIREFSLAVFQEWATAWRDA</sequence>
<accession>A0ABQ0L3J7</accession>
<dbReference type="PANTHER" id="PTHR31639">
    <property type="entry name" value="F-BOX PROTEIN-LIKE"/>
    <property type="match status" value="1"/>
</dbReference>
<evidence type="ECO:0000313" key="2">
    <source>
        <dbReference type="Proteomes" id="UP000815677"/>
    </source>
</evidence>
<organism evidence="1 2">
    <name type="scientific">Mycena chlorophos</name>
    <name type="common">Agaric fungus</name>
    <name type="synonym">Agaricus chlorophos</name>
    <dbReference type="NCBI Taxonomy" id="658473"/>
    <lineage>
        <taxon>Eukaryota</taxon>
        <taxon>Fungi</taxon>
        <taxon>Dikarya</taxon>
        <taxon>Basidiomycota</taxon>
        <taxon>Agaricomycotina</taxon>
        <taxon>Agaricomycetes</taxon>
        <taxon>Agaricomycetidae</taxon>
        <taxon>Agaricales</taxon>
        <taxon>Marasmiineae</taxon>
        <taxon>Mycenaceae</taxon>
        <taxon>Mycena</taxon>
    </lineage>
</organism>
<name>A0ABQ0L3J7_MYCCL</name>
<dbReference type="Gene3D" id="3.80.10.10">
    <property type="entry name" value="Ribonuclease Inhibitor"/>
    <property type="match status" value="1"/>
</dbReference>
<gene>
    <name evidence="1" type="ORF">MCHLO_03302</name>
</gene>